<keyword evidence="3" id="KW-1185">Reference proteome</keyword>
<name>A0ABQ5KBB3_9EUKA</name>
<dbReference type="PROSITE" id="PS00798">
    <property type="entry name" value="ALDOKETO_REDUCTASE_1"/>
    <property type="match status" value="1"/>
</dbReference>
<gene>
    <name evidence="2" type="ORF">ADUPG1_014227</name>
</gene>
<dbReference type="InterPro" id="IPR036812">
    <property type="entry name" value="NAD(P)_OxRdtase_dom_sf"/>
</dbReference>
<organism evidence="2 3">
    <name type="scientific">Aduncisulcus paluster</name>
    <dbReference type="NCBI Taxonomy" id="2918883"/>
    <lineage>
        <taxon>Eukaryota</taxon>
        <taxon>Metamonada</taxon>
        <taxon>Carpediemonas-like organisms</taxon>
        <taxon>Aduncisulcus</taxon>
    </lineage>
</organism>
<dbReference type="SUPFAM" id="SSF51430">
    <property type="entry name" value="NAD(P)-linked oxidoreductase"/>
    <property type="match status" value="1"/>
</dbReference>
<dbReference type="Proteomes" id="UP001057375">
    <property type="component" value="Unassembled WGS sequence"/>
</dbReference>
<evidence type="ECO:0000313" key="3">
    <source>
        <dbReference type="Proteomes" id="UP001057375"/>
    </source>
</evidence>
<dbReference type="PANTHER" id="PTHR11732">
    <property type="entry name" value="ALDO/KETO REDUCTASE"/>
    <property type="match status" value="1"/>
</dbReference>
<dbReference type="PIRSF" id="PIRSF000097">
    <property type="entry name" value="AKR"/>
    <property type="match status" value="1"/>
</dbReference>
<evidence type="ECO:0000259" key="1">
    <source>
        <dbReference type="Pfam" id="PF00248"/>
    </source>
</evidence>
<accession>A0ABQ5KBB3</accession>
<dbReference type="Pfam" id="PF00248">
    <property type="entry name" value="Aldo_ket_red"/>
    <property type="match status" value="1"/>
</dbReference>
<evidence type="ECO:0000313" key="2">
    <source>
        <dbReference type="EMBL" id="GKT29832.1"/>
    </source>
</evidence>
<protein>
    <submittedName>
        <fullName evidence="2">Aldose reductase</fullName>
    </submittedName>
</protein>
<dbReference type="InterPro" id="IPR018170">
    <property type="entry name" value="Aldo/ket_reductase_CS"/>
</dbReference>
<sequence length="306" mass="34332">MKSFLKIPSFGLGTWKSSPEEVTGAVKHAISVGYRHIDCAACYENEDAVGKGIKEGIDAAGIKREDLWITSKLWCTEKGSYEIALDALEKTLKDLQCDYLDLYLIHWPLAFEKRPDGDYWPRTDGKIVTEPISIAKQWEIMEKLLETGKVKHIGVSNFTVAHLYDLLTYCKVKPALCQVELHPYNPQNRLVDFCLSHGISVTAYSPLGSGDFVPEGTPSIFDCDVLKDIAKKHDVHPSAIALRWATSRRPAGLSVIPKSAQPKHIESNLKSQELVLSEAEIKAIDDIKTRIRMLDCDAFWEIPLFC</sequence>
<dbReference type="EMBL" id="BQXS01013858">
    <property type="protein sequence ID" value="GKT29832.1"/>
    <property type="molecule type" value="Genomic_DNA"/>
</dbReference>
<feature type="domain" description="NADP-dependent oxidoreductase" evidence="1">
    <location>
        <begin position="11"/>
        <end position="287"/>
    </location>
</feature>
<dbReference type="PRINTS" id="PR00069">
    <property type="entry name" value="ALDKETRDTASE"/>
</dbReference>
<comment type="caution">
    <text evidence="2">The sequence shown here is derived from an EMBL/GenBank/DDBJ whole genome shotgun (WGS) entry which is preliminary data.</text>
</comment>
<dbReference type="InterPro" id="IPR023210">
    <property type="entry name" value="NADP_OxRdtase_dom"/>
</dbReference>
<proteinExistence type="predicted"/>
<dbReference type="InterPro" id="IPR020471">
    <property type="entry name" value="AKR"/>
</dbReference>
<dbReference type="CDD" id="cd19071">
    <property type="entry name" value="AKR_AKR1-5-like"/>
    <property type="match status" value="1"/>
</dbReference>
<dbReference type="Gene3D" id="3.20.20.100">
    <property type="entry name" value="NADP-dependent oxidoreductase domain"/>
    <property type="match status" value="1"/>
</dbReference>
<reference evidence="2" key="1">
    <citation type="submission" date="2022-03" db="EMBL/GenBank/DDBJ databases">
        <title>Draft genome sequence of Aduncisulcus paluster, a free-living microaerophilic Fornicata.</title>
        <authorList>
            <person name="Yuyama I."/>
            <person name="Kume K."/>
            <person name="Tamura T."/>
            <person name="Inagaki Y."/>
            <person name="Hashimoto T."/>
        </authorList>
    </citation>
    <scope>NUCLEOTIDE SEQUENCE</scope>
    <source>
        <strain evidence="2">NY0171</strain>
    </source>
</reference>
<dbReference type="PROSITE" id="PS00062">
    <property type="entry name" value="ALDOKETO_REDUCTASE_2"/>
    <property type="match status" value="1"/>
</dbReference>